<dbReference type="EMBL" id="CP060010">
    <property type="protein sequence ID" value="QTN36352.1"/>
    <property type="molecule type" value="Genomic_DNA"/>
</dbReference>
<evidence type="ECO:0000256" key="4">
    <source>
        <dbReference type="ARBA" id="ARBA00022475"/>
    </source>
</evidence>
<proteinExistence type="inferred from homology"/>
<dbReference type="CDD" id="cd02094">
    <property type="entry name" value="P-type_ATPase_Cu-like"/>
    <property type="match status" value="1"/>
</dbReference>
<dbReference type="AlphaFoldDB" id="A0A975ER60"/>
<evidence type="ECO:0000256" key="3">
    <source>
        <dbReference type="ARBA" id="ARBA00022448"/>
    </source>
</evidence>
<keyword evidence="13 17" id="KW-1133">Transmembrane helix</keyword>
<feature type="transmembrane region" description="Helical" evidence="17">
    <location>
        <begin position="198"/>
        <end position="215"/>
    </location>
</feature>
<dbReference type="Pfam" id="PF00122">
    <property type="entry name" value="E1-E2_ATPase"/>
    <property type="match status" value="1"/>
</dbReference>
<evidence type="ECO:0000256" key="14">
    <source>
        <dbReference type="ARBA" id="ARBA00023008"/>
    </source>
</evidence>
<feature type="transmembrane region" description="Helical" evidence="17">
    <location>
        <begin position="264"/>
        <end position="283"/>
    </location>
</feature>
<evidence type="ECO:0000256" key="6">
    <source>
        <dbReference type="ARBA" id="ARBA00022723"/>
    </source>
</evidence>
<dbReference type="Pfam" id="PF00702">
    <property type="entry name" value="Hydrolase"/>
    <property type="match status" value="1"/>
</dbReference>
<dbReference type="PANTHER" id="PTHR43520">
    <property type="entry name" value="ATP7, ISOFORM B"/>
    <property type="match status" value="1"/>
</dbReference>
<evidence type="ECO:0000256" key="15">
    <source>
        <dbReference type="ARBA" id="ARBA00023065"/>
    </source>
</evidence>
<feature type="transmembrane region" description="Helical" evidence="17">
    <location>
        <begin position="761"/>
        <end position="780"/>
    </location>
</feature>
<dbReference type="Gene3D" id="3.40.50.1000">
    <property type="entry name" value="HAD superfamily/HAD-like"/>
    <property type="match status" value="1"/>
</dbReference>
<dbReference type="GO" id="GO:0005886">
    <property type="term" value="C:plasma membrane"/>
    <property type="evidence" value="ECO:0007669"/>
    <property type="project" value="UniProtKB-SubCell"/>
</dbReference>
<dbReference type="GO" id="GO:0043682">
    <property type="term" value="F:P-type divalent copper transporter activity"/>
    <property type="evidence" value="ECO:0007669"/>
    <property type="project" value="TreeGrafter"/>
</dbReference>
<evidence type="ECO:0000256" key="13">
    <source>
        <dbReference type="ARBA" id="ARBA00022989"/>
    </source>
</evidence>
<keyword evidence="6 17" id="KW-0479">Metal-binding</keyword>
<dbReference type="NCBIfam" id="TIGR00003">
    <property type="entry name" value="copper ion binding protein"/>
    <property type="match status" value="2"/>
</dbReference>
<reference evidence="19" key="1">
    <citation type="submission" date="2020-07" db="EMBL/GenBank/DDBJ databases">
        <title>Genome sequences of bacteria associated with the marine, planktonic diatom Thalassiosira profunda strain ECT2AJA-044.</title>
        <authorList>
            <person name="Gargas C.B."/>
            <person name="Roberts W.R."/>
            <person name="Alverson A.J."/>
        </authorList>
    </citation>
    <scope>NUCLEOTIDE SEQUENCE</scope>
    <source>
        <strain evidence="19">ECT2AJA-044</strain>
    </source>
</reference>
<dbReference type="CDD" id="cd00371">
    <property type="entry name" value="HMA"/>
    <property type="match status" value="2"/>
</dbReference>
<dbReference type="InterPro" id="IPR023214">
    <property type="entry name" value="HAD_sf"/>
</dbReference>
<dbReference type="InterPro" id="IPR023299">
    <property type="entry name" value="ATPase_P-typ_cyto_dom_N"/>
</dbReference>
<evidence type="ECO:0000256" key="12">
    <source>
        <dbReference type="ARBA" id="ARBA00022967"/>
    </source>
</evidence>
<feature type="transmembrane region" description="Helical" evidence="17">
    <location>
        <begin position="417"/>
        <end position="439"/>
    </location>
</feature>
<organism evidence="19 20">
    <name type="scientific">Cognatishimia activa</name>
    <dbReference type="NCBI Taxonomy" id="1715691"/>
    <lineage>
        <taxon>Bacteria</taxon>
        <taxon>Pseudomonadati</taxon>
        <taxon>Pseudomonadota</taxon>
        <taxon>Alphaproteobacteria</taxon>
        <taxon>Rhodobacterales</taxon>
        <taxon>Paracoccaceae</taxon>
        <taxon>Cognatishimia</taxon>
    </lineage>
</organism>
<keyword evidence="15" id="KW-0406">Ion transport</keyword>
<dbReference type="Proteomes" id="UP000665026">
    <property type="component" value="Chromosome"/>
</dbReference>
<evidence type="ECO:0000256" key="10">
    <source>
        <dbReference type="ARBA" id="ARBA00022840"/>
    </source>
</evidence>
<feature type="transmembrane region" description="Helical" evidence="17">
    <location>
        <begin position="163"/>
        <end position="186"/>
    </location>
</feature>
<comment type="similarity">
    <text evidence="2 17">Belongs to the cation transport ATPase (P-type) (TC 3.A.3) family. Type IB subfamily.</text>
</comment>
<dbReference type="NCBIfam" id="TIGR01525">
    <property type="entry name" value="ATPase-IB_hvy"/>
    <property type="match status" value="1"/>
</dbReference>
<keyword evidence="14" id="KW-0186">Copper</keyword>
<dbReference type="PANTHER" id="PTHR43520:SF8">
    <property type="entry name" value="P-TYPE CU(+) TRANSPORTER"/>
    <property type="match status" value="1"/>
</dbReference>
<keyword evidence="3" id="KW-0813">Transport</keyword>
<feature type="transmembrane region" description="Helical" evidence="17">
    <location>
        <begin position="236"/>
        <end position="258"/>
    </location>
</feature>
<dbReference type="GO" id="GO:0005507">
    <property type="term" value="F:copper ion binding"/>
    <property type="evidence" value="ECO:0007669"/>
    <property type="project" value="InterPro"/>
</dbReference>
<keyword evidence="9" id="KW-0187">Copper transport</keyword>
<name>A0A975ER60_9RHOB</name>
<dbReference type="FunFam" id="3.30.70.100:FF:000001">
    <property type="entry name" value="ATPase copper transporting beta"/>
    <property type="match status" value="2"/>
</dbReference>
<dbReference type="InterPro" id="IPR006121">
    <property type="entry name" value="HMA_dom"/>
</dbReference>
<dbReference type="GO" id="GO:0060003">
    <property type="term" value="P:copper ion export"/>
    <property type="evidence" value="ECO:0007669"/>
    <property type="project" value="UniProtKB-ARBA"/>
</dbReference>
<evidence type="ECO:0000313" key="19">
    <source>
        <dbReference type="EMBL" id="QTN36352.1"/>
    </source>
</evidence>
<dbReference type="SUPFAM" id="SSF81653">
    <property type="entry name" value="Calcium ATPase, transduction domain A"/>
    <property type="match status" value="1"/>
</dbReference>
<evidence type="ECO:0000256" key="1">
    <source>
        <dbReference type="ARBA" id="ARBA00004651"/>
    </source>
</evidence>
<keyword evidence="10 17" id="KW-0067">ATP-binding</keyword>
<keyword evidence="5 17" id="KW-0812">Transmembrane</keyword>
<evidence type="ECO:0000256" key="17">
    <source>
        <dbReference type="RuleBase" id="RU362081"/>
    </source>
</evidence>
<evidence type="ECO:0000256" key="9">
    <source>
        <dbReference type="ARBA" id="ARBA00022796"/>
    </source>
</evidence>
<dbReference type="SFLD" id="SFLDG00002">
    <property type="entry name" value="C1.7:_P-type_atpase_like"/>
    <property type="match status" value="1"/>
</dbReference>
<dbReference type="InterPro" id="IPR008250">
    <property type="entry name" value="ATPase_P-typ_transduc_dom_A_sf"/>
</dbReference>
<evidence type="ECO:0000256" key="16">
    <source>
        <dbReference type="ARBA" id="ARBA00023136"/>
    </source>
</evidence>
<protein>
    <submittedName>
        <fullName evidence="19">Copper-translocating P-type ATPase</fullName>
    </submittedName>
</protein>
<accession>A0A975ER60</accession>
<dbReference type="SFLD" id="SFLDF00027">
    <property type="entry name" value="p-type_atpase"/>
    <property type="match status" value="1"/>
</dbReference>
<dbReference type="InterPro" id="IPR027256">
    <property type="entry name" value="P-typ_ATPase_IB"/>
</dbReference>
<keyword evidence="4 17" id="KW-1003">Cell membrane</keyword>
<comment type="subcellular location">
    <subcellularLocation>
        <location evidence="1">Cell membrane</location>
        <topology evidence="1">Multi-pass membrane protein</topology>
    </subcellularLocation>
</comment>
<dbReference type="GO" id="GO:0055070">
    <property type="term" value="P:copper ion homeostasis"/>
    <property type="evidence" value="ECO:0007669"/>
    <property type="project" value="TreeGrafter"/>
</dbReference>
<dbReference type="GO" id="GO:0005524">
    <property type="term" value="F:ATP binding"/>
    <property type="evidence" value="ECO:0007669"/>
    <property type="project" value="UniProtKB-UniRule"/>
</dbReference>
<dbReference type="InterPro" id="IPR044492">
    <property type="entry name" value="P_typ_ATPase_HD_dom"/>
</dbReference>
<evidence type="ECO:0000313" key="20">
    <source>
        <dbReference type="Proteomes" id="UP000665026"/>
    </source>
</evidence>
<dbReference type="NCBIfam" id="TIGR01511">
    <property type="entry name" value="ATPase-IB1_Cu"/>
    <property type="match status" value="1"/>
</dbReference>
<evidence type="ECO:0000256" key="7">
    <source>
        <dbReference type="ARBA" id="ARBA00022737"/>
    </source>
</evidence>
<keyword evidence="7" id="KW-0677">Repeat</keyword>
<dbReference type="InterPro" id="IPR006122">
    <property type="entry name" value="HMA_Cu_ion-bd"/>
</dbReference>
<dbReference type="InterPro" id="IPR017969">
    <property type="entry name" value="Heavy-metal-associated_CS"/>
</dbReference>
<feature type="transmembrane region" description="Helical" evidence="17">
    <location>
        <begin position="445"/>
        <end position="468"/>
    </location>
</feature>
<dbReference type="GO" id="GO:0016887">
    <property type="term" value="F:ATP hydrolysis activity"/>
    <property type="evidence" value="ECO:0007669"/>
    <property type="project" value="InterPro"/>
</dbReference>
<dbReference type="InterPro" id="IPR001757">
    <property type="entry name" value="P_typ_ATPase"/>
</dbReference>
<sequence length="836" mass="86759">MPHTMQKTLKIEGMSCASCVGRVEKTLAALDGVSGVSVNLASESAHISVNEPVRLQDAAQALEELGYPARKARITLSIASMSCASCVGRVDKALADVPGVFFVTVNLAAETAVVEYLEGAATPADLMAASAAIGYPAEVSEENTSQSRAERKAEESEALRRNVIVAAVMTLPVFVLEMGSHLIPAFHMAVENSIGTQASWIIQFVLASFVLFAPGRHFFTKGISALLRGAPDMNSLVAVGTGAAWSYSVVATFMPGLLPDGVRAVYFEAAAVIVVLILIGRWLEARAKGRTGAAIQALLGLQVRTANVLKDGVTVEVDVDALAVGDTILVRPGERIPVDGDVIDGSSNVDESMITGEPVPVSKAAGAVVTGGTVNGTGSLTFKAGRVGSDTTLAQIIRMVEEAQGAKLPIQGLVDRVTLWFVPAVMFLAALTVAVWLIVGPDPALTFALVAGVSVLIIACPCAMGLATPTSIMVGTGRAAEMGVLFRKGDALQELSNVDVVALDKTGTVTEGKPTLTDVVMAEGFDRATVLALIAAVEDQSEHPIAEAIVRGARSEGIAVPPASGFRSVTGYGVAAMVEEQEVMVGADRYMTRENVDIGALIEMEKDLANRGRTALYAAVDGKLAALIAVADPVKSASRAAVSALHDRGFKVAMITGDKQETAEAIARETGIDHVIAGVLPDGKVAALDELRAGGQRVAFVGDGINDAPALAHADVGIAIGTGTDVAIESADVVLMSGDLRGVVNAVEVSRRTMENIRQNLVWAFGYNVALIPVAAGVLYPVFGLLLSPVLAAGAMALSSVSVLTNALRLRGIKPAMNEKRPIEPAVTTARSQPAE</sequence>
<feature type="transmembrane region" description="Helical" evidence="17">
    <location>
        <begin position="786"/>
        <end position="808"/>
    </location>
</feature>
<feature type="domain" description="HMA" evidence="18">
    <location>
        <begin position="5"/>
        <end position="70"/>
    </location>
</feature>
<dbReference type="Gene3D" id="2.70.150.10">
    <property type="entry name" value="Calcium-transporting ATPase, cytoplasmic transduction domain A"/>
    <property type="match status" value="1"/>
</dbReference>
<dbReference type="PROSITE" id="PS01047">
    <property type="entry name" value="HMA_1"/>
    <property type="match status" value="2"/>
</dbReference>
<evidence type="ECO:0000256" key="5">
    <source>
        <dbReference type="ARBA" id="ARBA00022692"/>
    </source>
</evidence>
<dbReference type="InterPro" id="IPR018303">
    <property type="entry name" value="ATPase_P-typ_P_site"/>
</dbReference>
<dbReference type="InterPro" id="IPR059000">
    <property type="entry name" value="ATPase_P-type_domA"/>
</dbReference>
<keyword evidence="16 17" id="KW-0472">Membrane</keyword>
<dbReference type="SUPFAM" id="SSF81665">
    <property type="entry name" value="Calcium ATPase, transmembrane domain M"/>
    <property type="match status" value="1"/>
</dbReference>
<evidence type="ECO:0000256" key="11">
    <source>
        <dbReference type="ARBA" id="ARBA00022842"/>
    </source>
</evidence>
<evidence type="ECO:0000259" key="18">
    <source>
        <dbReference type="PROSITE" id="PS50846"/>
    </source>
</evidence>
<dbReference type="Pfam" id="PF00403">
    <property type="entry name" value="HMA"/>
    <property type="match status" value="2"/>
</dbReference>
<dbReference type="SUPFAM" id="SSF55008">
    <property type="entry name" value="HMA, heavy metal-associated domain"/>
    <property type="match status" value="2"/>
</dbReference>
<dbReference type="Gene3D" id="3.30.70.100">
    <property type="match status" value="2"/>
</dbReference>
<feature type="domain" description="HMA" evidence="18">
    <location>
        <begin position="72"/>
        <end position="138"/>
    </location>
</feature>
<dbReference type="PRINTS" id="PR00119">
    <property type="entry name" value="CATATPASE"/>
</dbReference>
<gene>
    <name evidence="19" type="ORF">HZ995_02185</name>
</gene>
<dbReference type="SFLD" id="SFLDS00003">
    <property type="entry name" value="Haloacid_Dehalogenase"/>
    <property type="match status" value="1"/>
</dbReference>
<dbReference type="NCBIfam" id="TIGR01494">
    <property type="entry name" value="ATPase_P-type"/>
    <property type="match status" value="1"/>
</dbReference>
<keyword evidence="11" id="KW-0460">Magnesium</keyword>
<dbReference type="Gene3D" id="3.40.1110.10">
    <property type="entry name" value="Calcium-transporting ATPase, cytoplasmic domain N"/>
    <property type="match status" value="1"/>
</dbReference>
<keyword evidence="8 17" id="KW-0547">Nucleotide-binding</keyword>
<dbReference type="FunFam" id="2.70.150.10:FF:000020">
    <property type="entry name" value="Copper-exporting P-type ATPase A"/>
    <property type="match status" value="1"/>
</dbReference>
<dbReference type="InterPro" id="IPR036412">
    <property type="entry name" value="HAD-like_sf"/>
</dbReference>
<dbReference type="PROSITE" id="PS50846">
    <property type="entry name" value="HMA_2"/>
    <property type="match status" value="2"/>
</dbReference>
<dbReference type="RefSeq" id="WP_209357053.1">
    <property type="nucleotide sequence ID" value="NZ_CP060010.1"/>
</dbReference>
<evidence type="ECO:0000256" key="2">
    <source>
        <dbReference type="ARBA" id="ARBA00006024"/>
    </source>
</evidence>
<dbReference type="SUPFAM" id="SSF56784">
    <property type="entry name" value="HAD-like"/>
    <property type="match status" value="1"/>
</dbReference>
<keyword evidence="12" id="KW-1278">Translocase</keyword>
<evidence type="ECO:0000256" key="8">
    <source>
        <dbReference type="ARBA" id="ARBA00022741"/>
    </source>
</evidence>
<dbReference type="PROSITE" id="PS00154">
    <property type="entry name" value="ATPASE_E1_E2"/>
    <property type="match status" value="1"/>
</dbReference>
<dbReference type="InterPro" id="IPR036163">
    <property type="entry name" value="HMA_dom_sf"/>
</dbReference>
<dbReference type="KEGG" id="cact:HZ995_02185"/>
<dbReference type="InterPro" id="IPR023298">
    <property type="entry name" value="ATPase_P-typ_TM_dom_sf"/>
</dbReference>